<dbReference type="SMART" id="SM00547">
    <property type="entry name" value="ZnF_RBZ"/>
    <property type="match status" value="1"/>
</dbReference>
<reference evidence="7" key="1">
    <citation type="journal article" date="2013" name="Science">
        <title>The Amborella genome and the evolution of flowering plants.</title>
        <authorList>
            <consortium name="Amborella Genome Project"/>
        </authorList>
    </citation>
    <scope>NUCLEOTIDE SEQUENCE [LARGE SCALE GENOMIC DNA]</scope>
</reference>
<dbReference type="Gramene" id="ERN00218">
    <property type="protein sequence ID" value="ERN00218"/>
    <property type="gene ID" value="AMTR_s00111p00109630"/>
</dbReference>
<keyword evidence="2" id="KW-0863">Zinc-finger</keyword>
<dbReference type="Proteomes" id="UP000017836">
    <property type="component" value="Unassembled WGS sequence"/>
</dbReference>
<dbReference type="InterPro" id="IPR001876">
    <property type="entry name" value="Znf_RanBP2"/>
</dbReference>
<evidence type="ECO:0000256" key="2">
    <source>
        <dbReference type="ARBA" id="ARBA00022771"/>
    </source>
</evidence>
<gene>
    <name evidence="6" type="ORF">AMTR_s00111p00109630</name>
</gene>
<accession>W1NX48</accession>
<evidence type="ECO:0000313" key="6">
    <source>
        <dbReference type="EMBL" id="ERN00218.1"/>
    </source>
</evidence>
<dbReference type="AlphaFoldDB" id="W1NX48"/>
<evidence type="ECO:0000256" key="4">
    <source>
        <dbReference type="SAM" id="MobiDB-lite"/>
    </source>
</evidence>
<dbReference type="GO" id="GO:0005634">
    <property type="term" value="C:nucleus"/>
    <property type="evidence" value="ECO:0000318"/>
    <property type="project" value="GO_Central"/>
</dbReference>
<dbReference type="STRING" id="13333.W1NX48"/>
<dbReference type="GO" id="GO:0003712">
    <property type="term" value="F:transcription coregulator activity"/>
    <property type="evidence" value="ECO:0000318"/>
    <property type="project" value="GO_Central"/>
</dbReference>
<protein>
    <recommendedName>
        <fullName evidence="5">RanBP2-type domain-containing protein</fullName>
    </recommendedName>
</protein>
<evidence type="ECO:0000259" key="5">
    <source>
        <dbReference type="SMART" id="SM00547"/>
    </source>
</evidence>
<dbReference type="EMBL" id="KI394940">
    <property type="protein sequence ID" value="ERN00218.1"/>
    <property type="molecule type" value="Genomic_DNA"/>
</dbReference>
<keyword evidence="1" id="KW-0479">Metal-binding</keyword>
<feature type="domain" description="RanBP2-type" evidence="5">
    <location>
        <begin position="120"/>
        <end position="146"/>
    </location>
</feature>
<dbReference type="GO" id="GO:0008270">
    <property type="term" value="F:zinc ion binding"/>
    <property type="evidence" value="ECO:0007669"/>
    <property type="project" value="UniProtKB-KW"/>
</dbReference>
<evidence type="ECO:0000313" key="7">
    <source>
        <dbReference type="Proteomes" id="UP000017836"/>
    </source>
</evidence>
<organism evidence="6 7">
    <name type="scientific">Amborella trichopoda</name>
    <dbReference type="NCBI Taxonomy" id="13333"/>
    <lineage>
        <taxon>Eukaryota</taxon>
        <taxon>Viridiplantae</taxon>
        <taxon>Streptophyta</taxon>
        <taxon>Embryophyta</taxon>
        <taxon>Tracheophyta</taxon>
        <taxon>Spermatophyta</taxon>
        <taxon>Magnoliopsida</taxon>
        <taxon>Amborellales</taxon>
        <taxon>Amborellaceae</taxon>
        <taxon>Amborella</taxon>
    </lineage>
</organism>
<keyword evidence="3" id="KW-0862">Zinc</keyword>
<dbReference type="PANTHER" id="PTHR12999:SF24">
    <property type="entry name" value="RANBP2-TYPE DOMAIN-CONTAINING PROTEIN"/>
    <property type="match status" value="1"/>
</dbReference>
<sequence>MTSAPIPRAYDPPPFYVGGIGAPPPMPLGMPGSYGPPMPLSGMPFDYGASRSVAGPYGLLSPYGAPPLGGLGYGPGPAMDGYGFGFRGSPLPVPGPWPGDIADTNGSRKRRGGPDGSNEGDWICPKCDNLNFAFRTTCNMKKCGTPKPILLLRGG</sequence>
<dbReference type="eggNOG" id="KOG1995">
    <property type="taxonomic scope" value="Eukaryota"/>
</dbReference>
<dbReference type="HOGENOM" id="CLU_060846_1_0_1"/>
<evidence type="ECO:0000256" key="1">
    <source>
        <dbReference type="ARBA" id="ARBA00022723"/>
    </source>
</evidence>
<keyword evidence="7" id="KW-1185">Reference proteome</keyword>
<dbReference type="Gene3D" id="4.10.1060.10">
    <property type="entry name" value="Zinc finger, RanBP2-type"/>
    <property type="match status" value="1"/>
</dbReference>
<dbReference type="GO" id="GO:0003723">
    <property type="term" value="F:RNA binding"/>
    <property type="evidence" value="ECO:0000318"/>
    <property type="project" value="GO_Central"/>
</dbReference>
<proteinExistence type="predicted"/>
<dbReference type="InterPro" id="IPR036443">
    <property type="entry name" value="Znf_RanBP2_sf"/>
</dbReference>
<name>W1NX48_AMBTC</name>
<dbReference type="Pfam" id="PF00641">
    <property type="entry name" value="Zn_ribbon_RanBP"/>
    <property type="match status" value="1"/>
</dbReference>
<feature type="region of interest" description="Disordered" evidence="4">
    <location>
        <begin position="93"/>
        <end position="120"/>
    </location>
</feature>
<dbReference type="PANTHER" id="PTHR12999">
    <property type="entry name" value="ZINC FINGER RAN-BINDING DOMAIN-CONTAINING PROTEIN 2 ZRANB2-RELATED"/>
    <property type="match status" value="1"/>
</dbReference>
<evidence type="ECO:0000256" key="3">
    <source>
        <dbReference type="ARBA" id="ARBA00022833"/>
    </source>
</evidence>
<dbReference type="SUPFAM" id="SSF90209">
    <property type="entry name" value="Ran binding protein zinc finger-like"/>
    <property type="match status" value="1"/>
</dbReference>